<protein>
    <submittedName>
        <fullName evidence="2">Uncharacterized protein</fullName>
    </submittedName>
</protein>
<keyword evidence="1" id="KW-1133">Transmembrane helix</keyword>
<accession>A0ABR8BTG5</accession>
<keyword evidence="1" id="KW-0812">Transmembrane</keyword>
<dbReference type="EMBL" id="JACJQT010000002">
    <property type="protein sequence ID" value="MBD2276922.1"/>
    <property type="molecule type" value="Genomic_DNA"/>
</dbReference>
<reference evidence="2 3" key="1">
    <citation type="journal article" date="2020" name="ISME J.">
        <title>Comparative genomics reveals insights into cyanobacterial evolution and habitat adaptation.</title>
        <authorList>
            <person name="Chen M.Y."/>
            <person name="Teng W.K."/>
            <person name="Zhao L."/>
            <person name="Hu C.X."/>
            <person name="Zhou Y.K."/>
            <person name="Han B.P."/>
            <person name="Song L.R."/>
            <person name="Shu W.S."/>
        </authorList>
    </citation>
    <scope>NUCLEOTIDE SEQUENCE [LARGE SCALE GENOMIC DNA]</scope>
    <source>
        <strain evidence="2 3">FACHB-1040</strain>
    </source>
</reference>
<comment type="caution">
    <text evidence="2">The sequence shown here is derived from an EMBL/GenBank/DDBJ whole genome shotgun (WGS) entry which is preliminary data.</text>
</comment>
<gene>
    <name evidence="2" type="ORF">H6F99_00870</name>
</gene>
<name>A0ABR8BTG5_APHFL</name>
<evidence type="ECO:0000313" key="3">
    <source>
        <dbReference type="Proteomes" id="UP000606721"/>
    </source>
</evidence>
<organism evidence="2 3">
    <name type="scientific">Aphanizomenon flos-aquae FACHB-1040</name>
    <dbReference type="NCBI Taxonomy" id="2692887"/>
    <lineage>
        <taxon>Bacteria</taxon>
        <taxon>Bacillati</taxon>
        <taxon>Cyanobacteriota</taxon>
        <taxon>Cyanophyceae</taxon>
        <taxon>Nostocales</taxon>
        <taxon>Aphanizomenonaceae</taxon>
        <taxon>Aphanizomenon</taxon>
    </lineage>
</organism>
<feature type="transmembrane region" description="Helical" evidence="1">
    <location>
        <begin position="123"/>
        <end position="143"/>
    </location>
</feature>
<evidence type="ECO:0000256" key="1">
    <source>
        <dbReference type="SAM" id="Phobius"/>
    </source>
</evidence>
<sequence length="293" mass="32781">MQKIGFSPGKELKKLCDDIFNEIYPQIKNHKKGVLSAIIYIILEPEHLQAEQIHKYFQIENNASLEDDLSISADVIGLFISDPNKNKDWWKEIINDGVVQVKEIAKDARKNIGSRLESNDMKLFQIVVIGCLIVGTVSCLIYLKKKQGEAGNKSKSNIPSDSLTPPPKIPVSVALCLVVPAAVVRNIGNITKDTKINISDIETLIENASYLLCTNHEDANAIQLKLTSEDIRNVSEQREIYIRINIDDGGDMKGKKVPYILKRNLPSHGQGIVEKLDCLEYLSVSGLEKFNRI</sequence>
<keyword evidence="3" id="KW-1185">Reference proteome</keyword>
<proteinExistence type="predicted"/>
<dbReference type="Proteomes" id="UP000606721">
    <property type="component" value="Unassembled WGS sequence"/>
</dbReference>
<keyword evidence="1" id="KW-0472">Membrane</keyword>
<evidence type="ECO:0000313" key="2">
    <source>
        <dbReference type="EMBL" id="MBD2276922.1"/>
    </source>
</evidence>